<dbReference type="EMBL" id="LGRX02026526">
    <property type="protein sequence ID" value="KAK3250735.1"/>
    <property type="molecule type" value="Genomic_DNA"/>
</dbReference>
<sequence>MRWVLRKLSGDNAHFWRLLGVMPQSLLLAPQPGARKKSIPVELTRMRFAAHFGAPPEEGASSSAAQVGVGVQGGAETCVHTMQALLGAVPSWCALHLDYGEFHWVRSAEGTQQGDPLGPFFMAALLQPAFREMVDADGDPMPGAEVPLQAMLAGDSGQPLPALRGGKCFEPAAHSVGRTWVDLGPTTTTSARGMVGLVGTRVEAYDDVRCGSSGAVLACSSHQTDTPYNALSAEMIDAAMKITVGVSSSNLLGYYIDKHLVAGLREAAALSIRTSPKAYVRCTNLSKAKLFEADLTRANLFGAIITKANLQHANLTLARLENVNMTEAKMQYATLTQKSKKLQKLILQIRPLTRGPGLKAKNQETFGAAAGETEEAGVRAGSRRLSVPAETGDADIEDATAVRLARQQDVRRSLEEVKLFDEVRSESLVLGPALSYLHDMVAECNDAPDEAEGGDLPYRELQQRFHAVSNGARRLRLYAMLCNRWTMLELRGQLEQDAGSSQRGGSDALRAKLQYVEDRVYQASDEVLQQWLNDFDKSRGKAMLSTTSKSAVTADARGAKDHRDQRWRERKKYDDVKDGKGGKGKGGKGRGAKPAADG</sequence>
<accession>A0AAE0F559</accession>
<evidence type="ECO:0000313" key="2">
    <source>
        <dbReference type="EMBL" id="KAK3250735.1"/>
    </source>
</evidence>
<dbReference type="Gene3D" id="2.160.20.80">
    <property type="entry name" value="E3 ubiquitin-protein ligase SopA"/>
    <property type="match status" value="1"/>
</dbReference>
<organism evidence="2 3">
    <name type="scientific">Cymbomonas tetramitiformis</name>
    <dbReference type="NCBI Taxonomy" id="36881"/>
    <lineage>
        <taxon>Eukaryota</taxon>
        <taxon>Viridiplantae</taxon>
        <taxon>Chlorophyta</taxon>
        <taxon>Pyramimonadophyceae</taxon>
        <taxon>Pyramimonadales</taxon>
        <taxon>Pyramimonadaceae</taxon>
        <taxon>Cymbomonas</taxon>
    </lineage>
</organism>
<keyword evidence="3" id="KW-1185">Reference proteome</keyword>
<protein>
    <submittedName>
        <fullName evidence="2">Uncharacterized protein</fullName>
    </submittedName>
</protein>
<feature type="compositionally biased region" description="Basic residues" evidence="1">
    <location>
        <begin position="582"/>
        <end position="591"/>
    </location>
</feature>
<dbReference type="Pfam" id="PF00805">
    <property type="entry name" value="Pentapeptide"/>
    <property type="match status" value="1"/>
</dbReference>
<evidence type="ECO:0000256" key="1">
    <source>
        <dbReference type="SAM" id="MobiDB-lite"/>
    </source>
</evidence>
<dbReference type="Proteomes" id="UP001190700">
    <property type="component" value="Unassembled WGS sequence"/>
</dbReference>
<feature type="region of interest" description="Disordered" evidence="1">
    <location>
        <begin position="543"/>
        <end position="598"/>
    </location>
</feature>
<proteinExistence type="predicted"/>
<gene>
    <name evidence="2" type="ORF">CYMTET_39895</name>
</gene>
<evidence type="ECO:0000313" key="3">
    <source>
        <dbReference type="Proteomes" id="UP001190700"/>
    </source>
</evidence>
<dbReference type="SUPFAM" id="SSF141571">
    <property type="entry name" value="Pentapeptide repeat-like"/>
    <property type="match status" value="1"/>
</dbReference>
<dbReference type="AlphaFoldDB" id="A0AAE0F559"/>
<comment type="caution">
    <text evidence="2">The sequence shown here is derived from an EMBL/GenBank/DDBJ whole genome shotgun (WGS) entry which is preliminary data.</text>
</comment>
<name>A0AAE0F559_9CHLO</name>
<feature type="compositionally biased region" description="Basic and acidic residues" evidence="1">
    <location>
        <begin position="557"/>
        <end position="581"/>
    </location>
</feature>
<dbReference type="InterPro" id="IPR001646">
    <property type="entry name" value="5peptide_repeat"/>
</dbReference>
<reference evidence="2 3" key="1">
    <citation type="journal article" date="2015" name="Genome Biol. Evol.">
        <title>Comparative Genomics of a Bacterivorous Green Alga Reveals Evolutionary Causalities and Consequences of Phago-Mixotrophic Mode of Nutrition.</title>
        <authorList>
            <person name="Burns J.A."/>
            <person name="Paasch A."/>
            <person name="Narechania A."/>
            <person name="Kim E."/>
        </authorList>
    </citation>
    <scope>NUCLEOTIDE SEQUENCE [LARGE SCALE GENOMIC DNA]</scope>
    <source>
        <strain evidence="2 3">PLY_AMNH</strain>
    </source>
</reference>